<evidence type="ECO:0000256" key="3">
    <source>
        <dbReference type="ARBA" id="ARBA00022989"/>
    </source>
</evidence>
<dbReference type="GO" id="GO:0000139">
    <property type="term" value="C:Golgi membrane"/>
    <property type="evidence" value="ECO:0007669"/>
    <property type="project" value="UniProtKB-SubCell"/>
</dbReference>
<evidence type="ECO:0000256" key="4">
    <source>
        <dbReference type="ARBA" id="ARBA00023034"/>
    </source>
</evidence>
<dbReference type="PANTHER" id="PTHR13815">
    <property type="entry name" value="GOLGIN-84"/>
    <property type="match status" value="1"/>
</dbReference>
<protein>
    <submittedName>
        <fullName evidence="9">Uncharacterized protein</fullName>
    </submittedName>
</protein>
<feature type="compositionally biased region" description="Basic and acidic residues" evidence="8">
    <location>
        <begin position="170"/>
        <end position="192"/>
    </location>
</feature>
<evidence type="ECO:0000256" key="6">
    <source>
        <dbReference type="ARBA" id="ARBA00023136"/>
    </source>
</evidence>
<keyword evidence="3" id="KW-1133">Transmembrane helix</keyword>
<feature type="region of interest" description="Disordered" evidence="8">
    <location>
        <begin position="576"/>
        <end position="596"/>
    </location>
</feature>
<evidence type="ECO:0000313" key="9">
    <source>
        <dbReference type="EMBL" id="WOG97611.1"/>
    </source>
</evidence>
<sequence>MSGWISSKLKVAESLLQQFDQQAAESLGKNEKLQSDDLNYGSPSKNNESVPLKDQLKKKRPDVKQSVGTLRNDRPLRVGHNKNLSGDGTSDRKYKESVAPLSGNTKSTLTDSDWTELLNTPSRTASGSNGVSGGRALWNDARKQSGTNTSSLVARKGQNAQSKVILNGLKKGDVVSDDKGNGVGTSDEKLTSEDSQQSDSAPSVSTVDLHIEDDTKDTKVVVTNASGSSIAEQKSEIVDDKIEKKYTTVAGSSHFSYESIPPAAGEATDSKMRIADDHFKLGSTVGAISESSVVLRKSPFAERASSSGSDGASDSDTDSVSTTDSEIEREREEKRRRREQVLAQKAATKAAETIKERENKVARLEGEKQSLEKILQDRAKQQAQEASELQTTMMETMEAVDLEKQKHNSTRMEALARIAKLETENADLAKALATSQWNLEVEVSRVAEIREQIELKEVTHEEIRRKISSYQSGKKLATSKGIEFENEIIEAEYTFLAEKVARLQDKAKALEMNIETTRKEIEDPTEVEIELKRRLGQLTDHLIQKQAQVEGLSSEKAMLQFRIEAVSRMLEDNKSMLDSTGLPSSSSRSDLESGPWDISKSKLRPMFENRLRSGKRHFSSLVYQLDHIFSAGAVFLRRNSAGKAWALAYLVCLHIWVLYILMSPSSVSEEARSGAVFSLENINNTGGI</sequence>
<feature type="compositionally biased region" description="Polar residues" evidence="8">
    <location>
        <begin position="102"/>
        <end position="129"/>
    </location>
</feature>
<reference evidence="9" key="2">
    <citation type="submission" date="2022-03" db="EMBL/GenBank/DDBJ databases">
        <title>Draft title - Genomic analysis of global carrot germplasm unveils the trajectory of domestication and the origin of high carotenoid orange carrot.</title>
        <authorList>
            <person name="Iorizzo M."/>
            <person name="Ellison S."/>
            <person name="Senalik D."/>
            <person name="Macko-Podgorni A."/>
            <person name="Grzebelus D."/>
            <person name="Bostan H."/>
            <person name="Rolling W."/>
            <person name="Curaba J."/>
            <person name="Simon P."/>
        </authorList>
    </citation>
    <scope>NUCLEOTIDE SEQUENCE</scope>
    <source>
        <tissue evidence="9">Leaf</tissue>
    </source>
</reference>
<accession>A0A165XXD5</accession>
<feature type="region of interest" description="Disordered" evidence="8">
    <location>
        <begin position="23"/>
        <end position="216"/>
    </location>
</feature>
<reference evidence="9" key="1">
    <citation type="journal article" date="2016" name="Nat. Genet.">
        <title>A high-quality carrot genome assembly provides new insights into carotenoid accumulation and asterid genome evolution.</title>
        <authorList>
            <person name="Iorizzo M."/>
            <person name="Ellison S."/>
            <person name="Senalik D."/>
            <person name="Zeng P."/>
            <person name="Satapoomin P."/>
            <person name="Huang J."/>
            <person name="Bowman M."/>
            <person name="Iovene M."/>
            <person name="Sanseverino W."/>
            <person name="Cavagnaro P."/>
            <person name="Yildiz M."/>
            <person name="Macko-Podgorni A."/>
            <person name="Moranska E."/>
            <person name="Grzebelus E."/>
            <person name="Grzebelus D."/>
            <person name="Ashrafi H."/>
            <person name="Zheng Z."/>
            <person name="Cheng S."/>
            <person name="Spooner D."/>
            <person name="Van Deynze A."/>
            <person name="Simon P."/>
        </authorList>
    </citation>
    <scope>NUCLEOTIDE SEQUENCE</scope>
    <source>
        <tissue evidence="9">Leaf</tissue>
    </source>
</reference>
<dbReference type="OMA" id="TTMMETM"/>
<evidence type="ECO:0000256" key="7">
    <source>
        <dbReference type="SAM" id="Coils"/>
    </source>
</evidence>
<dbReference type="Proteomes" id="UP000077755">
    <property type="component" value="Chromosome 4"/>
</dbReference>
<gene>
    <name evidence="9" type="ORF">DCAR_0416952</name>
</gene>
<feature type="compositionally biased region" description="Polar residues" evidence="8">
    <location>
        <begin position="193"/>
        <end position="206"/>
    </location>
</feature>
<keyword evidence="10" id="KW-1185">Reference proteome</keyword>
<evidence type="ECO:0000256" key="5">
    <source>
        <dbReference type="ARBA" id="ARBA00023054"/>
    </source>
</evidence>
<keyword evidence="6" id="KW-0472">Membrane</keyword>
<dbReference type="OrthoDB" id="248903at2759"/>
<dbReference type="Pfam" id="PF09787">
    <property type="entry name" value="Golgin_A5"/>
    <property type="match status" value="1"/>
</dbReference>
<evidence type="ECO:0000256" key="2">
    <source>
        <dbReference type="ARBA" id="ARBA00022692"/>
    </source>
</evidence>
<feature type="compositionally biased region" description="Low complexity" evidence="8">
    <location>
        <begin position="304"/>
        <end position="324"/>
    </location>
</feature>
<dbReference type="PANTHER" id="PTHR13815:SF5">
    <property type="entry name" value="GOLGIN CANDIDATE 2"/>
    <property type="match status" value="1"/>
</dbReference>
<dbReference type="KEGG" id="dcr:108219075"/>
<keyword evidence="4" id="KW-0333">Golgi apparatus</keyword>
<dbReference type="EMBL" id="CP093346">
    <property type="protein sequence ID" value="WOG97611.1"/>
    <property type="molecule type" value="Genomic_DNA"/>
</dbReference>
<feature type="coiled-coil region" evidence="7">
    <location>
        <begin position="347"/>
        <end position="520"/>
    </location>
</feature>
<comment type="subcellular location">
    <subcellularLocation>
        <location evidence="1">Golgi apparatus membrane</location>
    </subcellularLocation>
</comment>
<dbReference type="InterPro" id="IPR019177">
    <property type="entry name" value="Golgin_subfamily_A_member_5"/>
</dbReference>
<dbReference type="GO" id="GO:0031985">
    <property type="term" value="C:Golgi cisterna"/>
    <property type="evidence" value="ECO:0007669"/>
    <property type="project" value="TreeGrafter"/>
</dbReference>
<keyword evidence="2" id="KW-0812">Transmembrane</keyword>
<feature type="compositionally biased region" description="Low complexity" evidence="8">
    <location>
        <begin position="576"/>
        <end position="588"/>
    </location>
</feature>
<dbReference type="AlphaFoldDB" id="A0A165XXD5"/>
<proteinExistence type="predicted"/>
<organism evidence="9 10">
    <name type="scientific">Daucus carota subsp. sativus</name>
    <name type="common">Carrot</name>
    <dbReference type="NCBI Taxonomy" id="79200"/>
    <lineage>
        <taxon>Eukaryota</taxon>
        <taxon>Viridiplantae</taxon>
        <taxon>Streptophyta</taxon>
        <taxon>Embryophyta</taxon>
        <taxon>Tracheophyta</taxon>
        <taxon>Spermatophyta</taxon>
        <taxon>Magnoliopsida</taxon>
        <taxon>eudicotyledons</taxon>
        <taxon>Gunneridae</taxon>
        <taxon>Pentapetalae</taxon>
        <taxon>asterids</taxon>
        <taxon>campanulids</taxon>
        <taxon>Apiales</taxon>
        <taxon>Apiaceae</taxon>
        <taxon>Apioideae</taxon>
        <taxon>Scandiceae</taxon>
        <taxon>Daucinae</taxon>
        <taxon>Daucus</taxon>
        <taxon>Daucus sect. Daucus</taxon>
    </lineage>
</organism>
<evidence type="ECO:0000313" key="10">
    <source>
        <dbReference type="Proteomes" id="UP000077755"/>
    </source>
</evidence>
<dbReference type="GO" id="GO:0000301">
    <property type="term" value="P:retrograde transport, vesicle recycling within Golgi"/>
    <property type="evidence" value="ECO:0007669"/>
    <property type="project" value="TreeGrafter"/>
</dbReference>
<evidence type="ECO:0000256" key="1">
    <source>
        <dbReference type="ARBA" id="ARBA00004394"/>
    </source>
</evidence>
<dbReference type="Gramene" id="KZM98629">
    <property type="protein sequence ID" value="KZM98629"/>
    <property type="gene ID" value="DCAR_014009"/>
</dbReference>
<name>A0A165XXD5_DAUCS</name>
<dbReference type="GO" id="GO:0007030">
    <property type="term" value="P:Golgi organization"/>
    <property type="evidence" value="ECO:0007669"/>
    <property type="project" value="InterPro"/>
</dbReference>
<evidence type="ECO:0000256" key="8">
    <source>
        <dbReference type="SAM" id="MobiDB-lite"/>
    </source>
</evidence>
<feature type="compositionally biased region" description="Polar residues" evidence="8">
    <location>
        <begin position="144"/>
        <end position="164"/>
    </location>
</feature>
<keyword evidence="5 7" id="KW-0175">Coiled coil</keyword>
<feature type="region of interest" description="Disordered" evidence="8">
    <location>
        <begin position="302"/>
        <end position="338"/>
    </location>
</feature>